<reference evidence="1" key="1">
    <citation type="journal article" date="2015" name="Nature">
        <title>Complex archaea that bridge the gap between prokaryotes and eukaryotes.</title>
        <authorList>
            <person name="Spang A."/>
            <person name="Saw J.H."/>
            <person name="Jorgensen S.L."/>
            <person name="Zaremba-Niedzwiedzka K."/>
            <person name="Martijn J."/>
            <person name="Lind A.E."/>
            <person name="van Eijk R."/>
            <person name="Schleper C."/>
            <person name="Guy L."/>
            <person name="Ettema T.J."/>
        </authorList>
    </citation>
    <scope>NUCLEOTIDE SEQUENCE</scope>
</reference>
<proteinExistence type="predicted"/>
<protein>
    <submittedName>
        <fullName evidence="1">Uncharacterized protein</fullName>
    </submittedName>
</protein>
<name>A0A0F8ZSK9_9ZZZZ</name>
<dbReference type="EMBL" id="LAZR01061770">
    <property type="protein sequence ID" value="KKK62901.1"/>
    <property type="molecule type" value="Genomic_DNA"/>
</dbReference>
<organism evidence="1">
    <name type="scientific">marine sediment metagenome</name>
    <dbReference type="NCBI Taxonomy" id="412755"/>
    <lineage>
        <taxon>unclassified sequences</taxon>
        <taxon>metagenomes</taxon>
        <taxon>ecological metagenomes</taxon>
    </lineage>
</organism>
<comment type="caution">
    <text evidence="1">The sequence shown here is derived from an EMBL/GenBank/DDBJ whole genome shotgun (WGS) entry which is preliminary data.</text>
</comment>
<gene>
    <name evidence="1" type="ORF">LCGC14_2999700</name>
</gene>
<accession>A0A0F8ZSK9</accession>
<evidence type="ECO:0000313" key="1">
    <source>
        <dbReference type="EMBL" id="KKK62901.1"/>
    </source>
</evidence>
<dbReference type="AlphaFoldDB" id="A0A0F8ZSK9"/>
<sequence>MFCAAARAGFKASGLYKNSGWDLVDAVKNKSVKLEALKEAELPEAMRKMNAEQRKKYLVEQAAKRGKIQKEIQALTAKRNEYVKAQIAKQGLSEGKSFDAVLRAMVRAQAGGKGFKFAPAPVPKSPGK</sequence>